<evidence type="ECO:0000313" key="3">
    <source>
        <dbReference type="Proteomes" id="UP000799324"/>
    </source>
</evidence>
<dbReference type="Pfam" id="PF26639">
    <property type="entry name" value="Het-6_barrel"/>
    <property type="match status" value="1"/>
</dbReference>
<dbReference type="EMBL" id="MU004294">
    <property type="protein sequence ID" value="KAF2661389.1"/>
    <property type="molecule type" value="Genomic_DNA"/>
</dbReference>
<protein>
    <recommendedName>
        <fullName evidence="1">Heterokaryon incompatibility domain-containing protein</fullName>
    </recommendedName>
</protein>
<keyword evidence="3" id="KW-1185">Reference proteome</keyword>
<evidence type="ECO:0000313" key="2">
    <source>
        <dbReference type="EMBL" id="KAF2661389.1"/>
    </source>
</evidence>
<sequence>MSVYTGLTDGQIRTLRIEPWSEATQEVRCELSVASLSDQPEYFALSYTWGLPSPGYRYDEVFLATHAPLLIGQQIQDDAAGNEAEPPQTDNTILCNGTRVQVARNLYDFLRHCSKHPDAALRGPLWVDALSIDQSNLPERSHQVHQMAEIYKAASHVVVWLGRESPLTTYAVDLITALASASTEERRLQAHPSMLSSDRTHKLSDLRNWIALAEFYERTWFSRAWIIQEVTFARQLTVLCGSHIISWKDLTDVSHFLATSVWTNYFKDPTKLGTGNNTSPRWHNMPARLAATRKTWHSDSKDGLLYALIRARKSNCQDPRDKVYSQLRLGNADIFPSYKVSVAEVYIRAAKYILENTDNLLLLTAVEGPNFQTLPNLPSWVPDWSVTRVLGLGVTGYYSFNAAGSEARTFSTKEDAKKHILSVKAVRVASIADAAETKEEIEDFSKPTRLWTMLAELEETYMTGESREEVLWRTLMTNRSNESHSVQVQYPAAKANLHASFQAWVEWQYLVASKKCSQCSYPVRTTSDSILPTPERIAEIIEQSNQNPGFDAVLANSAALFQTHYSHAMLLRPFRTGNRLLGLGSQSLRKDDSVWLVPGCRVPLVFRSVEGTTEYRLIGGAYVHGIMDGQLLEKGKLDFEMVDLI</sequence>
<dbReference type="InterPro" id="IPR052895">
    <property type="entry name" value="HetReg/Transcr_Mod"/>
</dbReference>
<dbReference type="AlphaFoldDB" id="A0A6A6TMT4"/>
<evidence type="ECO:0000259" key="1">
    <source>
        <dbReference type="Pfam" id="PF06985"/>
    </source>
</evidence>
<dbReference type="InterPro" id="IPR010730">
    <property type="entry name" value="HET"/>
</dbReference>
<organism evidence="2 3">
    <name type="scientific">Lophiostoma macrostomum CBS 122681</name>
    <dbReference type="NCBI Taxonomy" id="1314788"/>
    <lineage>
        <taxon>Eukaryota</taxon>
        <taxon>Fungi</taxon>
        <taxon>Dikarya</taxon>
        <taxon>Ascomycota</taxon>
        <taxon>Pezizomycotina</taxon>
        <taxon>Dothideomycetes</taxon>
        <taxon>Pleosporomycetidae</taxon>
        <taxon>Pleosporales</taxon>
        <taxon>Lophiostomataceae</taxon>
        <taxon>Lophiostoma</taxon>
    </lineage>
</organism>
<gene>
    <name evidence="2" type="ORF">K491DRAFT_710960</name>
</gene>
<feature type="domain" description="Heterokaryon incompatibility" evidence="1">
    <location>
        <begin position="42"/>
        <end position="229"/>
    </location>
</feature>
<proteinExistence type="predicted"/>
<dbReference type="PANTHER" id="PTHR24148">
    <property type="entry name" value="ANKYRIN REPEAT DOMAIN-CONTAINING PROTEIN 39 HOMOLOG-RELATED"/>
    <property type="match status" value="1"/>
</dbReference>
<dbReference type="Pfam" id="PF06985">
    <property type="entry name" value="HET"/>
    <property type="match status" value="1"/>
</dbReference>
<dbReference type="OrthoDB" id="3548654at2759"/>
<name>A0A6A6TMT4_9PLEO</name>
<dbReference type="Proteomes" id="UP000799324">
    <property type="component" value="Unassembled WGS sequence"/>
</dbReference>
<accession>A0A6A6TMT4</accession>
<reference evidence="2" key="1">
    <citation type="journal article" date="2020" name="Stud. Mycol.">
        <title>101 Dothideomycetes genomes: a test case for predicting lifestyles and emergence of pathogens.</title>
        <authorList>
            <person name="Haridas S."/>
            <person name="Albert R."/>
            <person name="Binder M."/>
            <person name="Bloem J."/>
            <person name="Labutti K."/>
            <person name="Salamov A."/>
            <person name="Andreopoulos B."/>
            <person name="Baker S."/>
            <person name="Barry K."/>
            <person name="Bills G."/>
            <person name="Bluhm B."/>
            <person name="Cannon C."/>
            <person name="Castanera R."/>
            <person name="Culley D."/>
            <person name="Daum C."/>
            <person name="Ezra D."/>
            <person name="Gonzalez J."/>
            <person name="Henrissat B."/>
            <person name="Kuo A."/>
            <person name="Liang C."/>
            <person name="Lipzen A."/>
            <person name="Lutzoni F."/>
            <person name="Magnuson J."/>
            <person name="Mondo S."/>
            <person name="Nolan M."/>
            <person name="Ohm R."/>
            <person name="Pangilinan J."/>
            <person name="Park H.-J."/>
            <person name="Ramirez L."/>
            <person name="Alfaro M."/>
            <person name="Sun H."/>
            <person name="Tritt A."/>
            <person name="Yoshinaga Y."/>
            <person name="Zwiers L.-H."/>
            <person name="Turgeon B."/>
            <person name="Goodwin S."/>
            <person name="Spatafora J."/>
            <person name="Crous P."/>
            <person name="Grigoriev I."/>
        </authorList>
    </citation>
    <scope>NUCLEOTIDE SEQUENCE</scope>
    <source>
        <strain evidence="2">CBS 122681</strain>
    </source>
</reference>
<dbReference type="PANTHER" id="PTHR24148:SF73">
    <property type="entry name" value="HET DOMAIN PROTEIN (AFU_ORTHOLOGUE AFUA_8G01020)"/>
    <property type="match status" value="1"/>
</dbReference>